<evidence type="ECO:0000313" key="3">
    <source>
        <dbReference type="WBParaSite" id="ACOC_0000583201-mRNA-1"/>
    </source>
</evidence>
<name>A0A0R3PLZ7_ANGCS</name>
<dbReference type="Proteomes" id="UP000267027">
    <property type="component" value="Unassembled WGS sequence"/>
</dbReference>
<proteinExistence type="predicted"/>
<reference evidence="3" key="1">
    <citation type="submission" date="2017-02" db="UniProtKB">
        <authorList>
            <consortium name="WormBaseParasite"/>
        </authorList>
    </citation>
    <scope>IDENTIFICATION</scope>
</reference>
<protein>
    <submittedName>
        <fullName evidence="1 3">Uncharacterized protein</fullName>
    </submittedName>
</protein>
<evidence type="ECO:0000313" key="1">
    <source>
        <dbReference type="EMBL" id="VDM57418.1"/>
    </source>
</evidence>
<gene>
    <name evidence="1" type="ORF">ACOC_LOCUS5833</name>
</gene>
<dbReference type="EMBL" id="UYYA01003897">
    <property type="protein sequence ID" value="VDM57418.1"/>
    <property type="molecule type" value="Genomic_DNA"/>
</dbReference>
<keyword evidence="2" id="KW-1185">Reference proteome</keyword>
<reference evidence="1 2" key="2">
    <citation type="submission" date="2018-11" db="EMBL/GenBank/DDBJ databases">
        <authorList>
            <consortium name="Pathogen Informatics"/>
        </authorList>
    </citation>
    <scope>NUCLEOTIDE SEQUENCE [LARGE SCALE GENOMIC DNA]</scope>
    <source>
        <strain evidence="1 2">Costa Rica</strain>
    </source>
</reference>
<accession>A0A0R3PLZ7</accession>
<dbReference type="WBParaSite" id="ACOC_0000583201-mRNA-1">
    <property type="protein sequence ID" value="ACOC_0000583201-mRNA-1"/>
    <property type="gene ID" value="ACOC_0000583201"/>
</dbReference>
<sequence length="81" mass="9440">MGKHGDGTSIQRTSSESEFKCQCQEFNNEFVKMANAAGLELSVITLKIEIHNVPFYNTYKDSEVEYSIRRAWDTEIWRRGF</sequence>
<organism evidence="3">
    <name type="scientific">Angiostrongylus costaricensis</name>
    <name type="common">Nematode worm</name>
    <dbReference type="NCBI Taxonomy" id="334426"/>
    <lineage>
        <taxon>Eukaryota</taxon>
        <taxon>Metazoa</taxon>
        <taxon>Ecdysozoa</taxon>
        <taxon>Nematoda</taxon>
        <taxon>Chromadorea</taxon>
        <taxon>Rhabditida</taxon>
        <taxon>Rhabditina</taxon>
        <taxon>Rhabditomorpha</taxon>
        <taxon>Strongyloidea</taxon>
        <taxon>Metastrongylidae</taxon>
        <taxon>Angiostrongylus</taxon>
    </lineage>
</organism>
<evidence type="ECO:0000313" key="2">
    <source>
        <dbReference type="Proteomes" id="UP000267027"/>
    </source>
</evidence>
<dbReference type="AlphaFoldDB" id="A0A0R3PLZ7"/>